<evidence type="ECO:0000313" key="5">
    <source>
        <dbReference type="EMBL" id="ADU61686.1"/>
    </source>
</evidence>
<dbReference type="Gene3D" id="3.40.1080.10">
    <property type="entry name" value="Glutaconate Coenzyme A-transferase"/>
    <property type="match status" value="1"/>
</dbReference>
<dbReference type="InterPro" id="IPR026888">
    <property type="entry name" value="AcetylCoA_hyd_C"/>
</dbReference>
<evidence type="ECO:0000256" key="1">
    <source>
        <dbReference type="ARBA" id="ARBA00009632"/>
    </source>
</evidence>
<evidence type="ECO:0000256" key="2">
    <source>
        <dbReference type="ARBA" id="ARBA00022679"/>
    </source>
</evidence>
<feature type="domain" description="Acetyl-CoA hydrolase/transferase C-terminal" evidence="4">
    <location>
        <begin position="276"/>
        <end position="429"/>
    </location>
</feature>
<dbReference type="PANTHER" id="PTHR21432">
    <property type="entry name" value="ACETYL-COA HYDROLASE-RELATED"/>
    <property type="match status" value="1"/>
</dbReference>
<protein>
    <submittedName>
        <fullName evidence="5">Acetyl-CoA hydrolase/transferase</fullName>
    </submittedName>
</protein>
<dbReference type="GO" id="GO:0016787">
    <property type="term" value="F:hydrolase activity"/>
    <property type="evidence" value="ECO:0007669"/>
    <property type="project" value="UniProtKB-KW"/>
</dbReference>
<dbReference type="KEGG" id="das:Daes_0669"/>
<dbReference type="PANTHER" id="PTHR21432:SF20">
    <property type="entry name" value="ACETYL-COA HYDROLASE"/>
    <property type="match status" value="1"/>
</dbReference>
<dbReference type="InterPro" id="IPR046433">
    <property type="entry name" value="ActCoA_hydro"/>
</dbReference>
<dbReference type="GO" id="GO:0006083">
    <property type="term" value="P:acetate metabolic process"/>
    <property type="evidence" value="ECO:0007669"/>
    <property type="project" value="InterPro"/>
</dbReference>
<organism evidence="5 6">
    <name type="scientific">Pseudodesulfovibrio aespoeensis (strain ATCC 700646 / DSM 10631 / Aspo-2)</name>
    <name type="common">Desulfovibrio aespoeensis</name>
    <dbReference type="NCBI Taxonomy" id="643562"/>
    <lineage>
        <taxon>Bacteria</taxon>
        <taxon>Pseudomonadati</taxon>
        <taxon>Thermodesulfobacteriota</taxon>
        <taxon>Desulfovibrionia</taxon>
        <taxon>Desulfovibrionales</taxon>
        <taxon>Desulfovibrionaceae</taxon>
    </lineage>
</organism>
<dbReference type="OrthoDB" id="9801795at2"/>
<evidence type="ECO:0000313" key="6">
    <source>
        <dbReference type="Proteomes" id="UP000002191"/>
    </source>
</evidence>
<keyword evidence="2 5" id="KW-0808">Transferase</keyword>
<dbReference type="Pfam" id="PF02550">
    <property type="entry name" value="AcetylCoA_hydro"/>
    <property type="match status" value="1"/>
</dbReference>
<dbReference type="InterPro" id="IPR003702">
    <property type="entry name" value="ActCoA_hydro_N"/>
</dbReference>
<dbReference type="AlphaFoldDB" id="E6VZH2"/>
<dbReference type="InterPro" id="IPR038460">
    <property type="entry name" value="AcetylCoA_hyd_C_sf"/>
</dbReference>
<dbReference type="eggNOG" id="COG0427">
    <property type="taxonomic scope" value="Bacteria"/>
</dbReference>
<gene>
    <name evidence="5" type="ordered locus">Daes_0669</name>
</gene>
<dbReference type="Proteomes" id="UP000002191">
    <property type="component" value="Chromosome"/>
</dbReference>
<dbReference type="GO" id="GO:0008775">
    <property type="term" value="F:acetate CoA-transferase activity"/>
    <property type="evidence" value="ECO:0007669"/>
    <property type="project" value="InterPro"/>
</dbReference>
<feature type="domain" description="Acetyl-CoA hydrolase/transferase N-terminal" evidence="3">
    <location>
        <begin position="5"/>
        <end position="186"/>
    </location>
</feature>
<reference evidence="6" key="1">
    <citation type="submission" date="2010-12" db="EMBL/GenBank/DDBJ databases">
        <title>Complete sequence of Desulfovibrio aespoeensis Aspo-2.</title>
        <authorList>
            <consortium name="US DOE Joint Genome Institute"/>
            <person name="Lucas S."/>
            <person name="Copeland A."/>
            <person name="Lapidus A."/>
            <person name="Cheng J.-F."/>
            <person name="Goodwin L."/>
            <person name="Pitluck S."/>
            <person name="Chertkov O."/>
            <person name="Misra M."/>
            <person name="Detter J.C."/>
            <person name="Han C."/>
            <person name="Tapia R."/>
            <person name="Land M."/>
            <person name="Hauser L."/>
            <person name="Kyrpides N."/>
            <person name="Ivanova N."/>
            <person name="Ovchinnikova G."/>
            <person name="Pedersen K."/>
            <person name="Jagevall S."/>
            <person name="Hazen T."/>
            <person name="Woyke T."/>
        </authorList>
    </citation>
    <scope>NUCLEOTIDE SEQUENCE [LARGE SCALE GENOMIC DNA]</scope>
    <source>
        <strain evidence="6">ATCC 700646 / DSM 10631 / Aspo-2</strain>
    </source>
</reference>
<dbReference type="EMBL" id="CP002431">
    <property type="protein sequence ID" value="ADU61686.1"/>
    <property type="molecule type" value="Genomic_DNA"/>
</dbReference>
<dbReference type="HOGENOM" id="CLU_030703_1_0_7"/>
<reference evidence="5 6" key="2">
    <citation type="journal article" date="2014" name="Genome Announc.">
        <title>Complete Genome Sequence of the Subsurface, Mesophilic Sulfate-Reducing Bacterium Desulfovibrio aespoeensis Aspo-2.</title>
        <authorList>
            <person name="Pedersen K."/>
            <person name="Bengtsson A."/>
            <person name="Edlund J."/>
            <person name="Rabe L."/>
            <person name="Hazen T."/>
            <person name="Chakraborty R."/>
            <person name="Goodwin L."/>
            <person name="Shapiro N."/>
        </authorList>
    </citation>
    <scope>NUCLEOTIDE SEQUENCE [LARGE SCALE GENOMIC DNA]</scope>
    <source>
        <strain evidence="6">ATCC 700646 / DSM 10631 / Aspo-2</strain>
    </source>
</reference>
<comment type="similarity">
    <text evidence="1">Belongs to the acetyl-CoA hydrolase/transferase family.</text>
</comment>
<sequence length="435" mass="47326">MNPYASQYREKLTSAHNAVSRIRDGATVIHGVTLAEPPALLAALADRARSGDVKDVSIYSFNPQRHAAETYLKPDLVDSIFAKTWFLSAAVRKLAATGIVQFIPSYLHQVPKFIREYMQVDACLTTVSPMDKAGYFSFGTANDLTSTAAREAATLVVEVNENMPRVFGDSPLHISEVDAIVENHVPLMELPPPPPRPEDEAVGRLVAEIIPDGAVLQLGIGSLPNAICPCLTGHRDLGIHSELFGPGMVDLIRQGIVTGRRKTLLPGKHVFSLAYGTRDTFDFMHDNPSLASAPSDYVMHPAVIAQNDNMIAVNSIIQVDLTGQCNAEFMGGQQFSGTGGQLDFVRGAYAAKGGKSVLTFYSTAKGGTISRVVPRLDPDAVVTTPRMDVHYLCTEHGLVNLKHRSVGERAMAIITIAHPDFRDQLMREAERMRLL</sequence>
<dbReference type="STRING" id="643562.Daes_0669"/>
<keyword evidence="6" id="KW-1185">Reference proteome</keyword>
<dbReference type="Pfam" id="PF13336">
    <property type="entry name" value="AcetylCoA_hyd_C"/>
    <property type="match status" value="1"/>
</dbReference>
<dbReference type="RefSeq" id="WP_013513618.1">
    <property type="nucleotide sequence ID" value="NC_014844.1"/>
</dbReference>
<accession>E6VZH2</accession>
<evidence type="ECO:0000259" key="4">
    <source>
        <dbReference type="Pfam" id="PF13336"/>
    </source>
</evidence>
<dbReference type="Gene3D" id="3.30.750.70">
    <property type="entry name" value="4-hydroxybutyrate coenzyme like domains"/>
    <property type="match status" value="1"/>
</dbReference>
<proteinExistence type="inferred from homology"/>
<dbReference type="SUPFAM" id="SSF100950">
    <property type="entry name" value="NagB/RpiA/CoA transferase-like"/>
    <property type="match status" value="2"/>
</dbReference>
<dbReference type="InterPro" id="IPR037171">
    <property type="entry name" value="NagB/RpiA_transferase-like"/>
</dbReference>
<name>E6VZH2_PSEA9</name>
<evidence type="ECO:0000259" key="3">
    <source>
        <dbReference type="Pfam" id="PF02550"/>
    </source>
</evidence>
<keyword evidence="5" id="KW-0378">Hydrolase</keyword>
<dbReference type="Gene3D" id="3.40.1080.20">
    <property type="entry name" value="Acetyl-CoA hydrolase/transferase C-terminal domain"/>
    <property type="match status" value="1"/>
</dbReference>